<dbReference type="InterPro" id="IPR003593">
    <property type="entry name" value="AAA+_ATPase"/>
</dbReference>
<dbReference type="CDD" id="cd19499">
    <property type="entry name" value="RecA-like_ClpB_Hsp104-like"/>
    <property type="match status" value="1"/>
</dbReference>
<dbReference type="SUPFAM" id="SSF52540">
    <property type="entry name" value="P-loop containing nucleoside triphosphate hydrolases"/>
    <property type="match status" value="2"/>
</dbReference>
<reference evidence="8 9" key="1">
    <citation type="journal article" date="2016" name="Nat. Commun.">
        <title>Thousands of microbial genomes shed light on interconnected biogeochemical processes in an aquifer system.</title>
        <authorList>
            <person name="Anantharaman K."/>
            <person name="Brown C.T."/>
            <person name="Hug L.A."/>
            <person name="Sharon I."/>
            <person name="Castelle C.J."/>
            <person name="Probst A.J."/>
            <person name="Thomas B.C."/>
            <person name="Singh A."/>
            <person name="Wilkins M.J."/>
            <person name="Karaoz U."/>
            <person name="Brodie E.L."/>
            <person name="Williams K.H."/>
            <person name="Hubbard S.S."/>
            <person name="Banfield J.F."/>
        </authorList>
    </citation>
    <scope>NUCLEOTIDE SEQUENCE [LARGE SCALE GENOMIC DNA]</scope>
</reference>
<dbReference type="PRINTS" id="PR00300">
    <property type="entry name" value="CLPPROTEASEA"/>
</dbReference>
<dbReference type="Pfam" id="PF07724">
    <property type="entry name" value="AAA_2"/>
    <property type="match status" value="1"/>
</dbReference>
<dbReference type="Pfam" id="PF10431">
    <property type="entry name" value="ClpB_D2-small"/>
    <property type="match status" value="1"/>
</dbReference>
<dbReference type="SMART" id="SM01086">
    <property type="entry name" value="ClpB_D2-small"/>
    <property type="match status" value="1"/>
</dbReference>
<dbReference type="SMART" id="SM00382">
    <property type="entry name" value="AAA"/>
    <property type="match status" value="2"/>
</dbReference>
<dbReference type="GO" id="GO:0005524">
    <property type="term" value="F:ATP binding"/>
    <property type="evidence" value="ECO:0007669"/>
    <property type="project" value="UniProtKB-KW"/>
</dbReference>
<feature type="transmembrane region" description="Helical" evidence="6">
    <location>
        <begin position="68"/>
        <end position="92"/>
    </location>
</feature>
<sequence length="918" mass="103147">MSQESSKKTDIQFITCSACGGIGRLNDDSSCRNCSGSGRIAYCRGRFYYGDLELSRPVIKLRQLKNSIYLTLNSLAYAIGLIGLLALSYWVYLTSLNTENFAVFAFWQVKSPYILIFWLSLIADMFVVYRLSQEEAAKQKIKKVKYGEAVEKSSPNSWSEFKNSRGKYKIEVSKGFSLKAFKTAEQAFLLASMAKHKKVMPVHLFFCLLKDNAAAALFSRLNINPGKLIGKLKNQLLAAETGLKSTELSLEIEEIFLEAYIEAEILGQKKVEPINFILPCLKRDKNLTEILYDLDINRDKINNVIHWFVISERLMENYRLYRQASRLKPSGAMNRSYTAVATPILNHFSYDLTLAAKWGRLELCVGRTSEIKAIFQNLESGRAGVLLTGPNGVGKNMIIGQVARQMVEEDVPKILKDKRLLELDISRLLSGTTATKAEERLLVIIDEIARAGNIILYINNIENLMGITAGEEESLELSEVLSSALKRRNLICLACVNEDNYTRYIENKPLGNAMAKIEIKEPDNNLAIQMIESKIGYYEVKYKIYFTYGSIAKAVELTAKYIHDKFLPAKAVDTLEAIAVQVSEDKGINSLVDAEDVASVISKITKIPLTKITEKESEILLNLEEKMHSRMIDQVEAVNMVAASLRRARTELREEKRPIANFLFLGPTGVGKTELAKTVAEVYFGDENYMVRLDMSEYQLAGTLEKMIGSPDGVLGYLTEAVRKAPFCLILLDELEKAHPDILNLFLQVMDDGRLTDGQGRTIDFTNCIIIATSNIGAVYVQDQIKAGASLEQIKESLVNNQLNKVLRPEFINRFDGLVVFKPLSLEDVESITRLMLIKVTRLLEAKGIGLEYETAGIKKLASLGFDPKFGARPLRRLIQEKIENEIANIVLKDGIKRRDTVVIDGEAKISVRKRKEL</sequence>
<evidence type="ECO:0000256" key="6">
    <source>
        <dbReference type="SAM" id="Phobius"/>
    </source>
</evidence>
<dbReference type="Pfam" id="PF00004">
    <property type="entry name" value="AAA"/>
    <property type="match status" value="1"/>
</dbReference>
<evidence type="ECO:0000259" key="7">
    <source>
        <dbReference type="PROSITE" id="PS51903"/>
    </source>
</evidence>
<dbReference type="PANTHER" id="PTHR11638:SF18">
    <property type="entry name" value="HEAT SHOCK PROTEIN 104"/>
    <property type="match status" value="1"/>
</dbReference>
<dbReference type="InterPro" id="IPR019489">
    <property type="entry name" value="Clp_ATPase_C"/>
</dbReference>
<dbReference type="InterPro" id="IPR041546">
    <property type="entry name" value="ClpA/ClpB_AAA_lid"/>
</dbReference>
<dbReference type="Pfam" id="PF17871">
    <property type="entry name" value="AAA_lid_9"/>
    <property type="match status" value="1"/>
</dbReference>
<dbReference type="Pfam" id="PF02861">
    <property type="entry name" value="Clp_N"/>
    <property type="match status" value="1"/>
</dbReference>
<keyword evidence="6" id="KW-0472">Membrane</keyword>
<dbReference type="InterPro" id="IPR036628">
    <property type="entry name" value="Clp_N_dom_sf"/>
</dbReference>
<dbReference type="InterPro" id="IPR001270">
    <property type="entry name" value="ClpA/B"/>
</dbReference>
<dbReference type="Gene3D" id="3.40.50.300">
    <property type="entry name" value="P-loop containing nucleotide triphosphate hydrolases"/>
    <property type="match status" value="2"/>
</dbReference>
<dbReference type="PANTHER" id="PTHR11638">
    <property type="entry name" value="ATP-DEPENDENT CLP PROTEASE"/>
    <property type="match status" value="1"/>
</dbReference>
<dbReference type="InterPro" id="IPR003959">
    <property type="entry name" value="ATPase_AAA_core"/>
</dbReference>
<keyword evidence="1 5" id="KW-0677">Repeat</keyword>
<dbReference type="GO" id="GO:0005737">
    <property type="term" value="C:cytoplasm"/>
    <property type="evidence" value="ECO:0007669"/>
    <property type="project" value="TreeGrafter"/>
</dbReference>
<dbReference type="InterPro" id="IPR004176">
    <property type="entry name" value="Clp_R_N"/>
</dbReference>
<dbReference type="AlphaFoldDB" id="A0A1F5SBI8"/>
<evidence type="ECO:0000256" key="5">
    <source>
        <dbReference type="PROSITE-ProRule" id="PRU01251"/>
    </source>
</evidence>
<evidence type="ECO:0000256" key="3">
    <source>
        <dbReference type="ARBA" id="ARBA00022840"/>
    </source>
</evidence>
<dbReference type="PROSITE" id="PS51903">
    <property type="entry name" value="CLP_R"/>
    <property type="match status" value="1"/>
</dbReference>
<evidence type="ECO:0000256" key="1">
    <source>
        <dbReference type="ARBA" id="ARBA00022737"/>
    </source>
</evidence>
<evidence type="ECO:0000313" key="9">
    <source>
        <dbReference type="Proteomes" id="UP000178783"/>
    </source>
</evidence>
<keyword evidence="6" id="KW-0812">Transmembrane</keyword>
<accession>A0A1F5SBI8</accession>
<dbReference type="SUPFAM" id="SSF81923">
    <property type="entry name" value="Double Clp-N motif"/>
    <property type="match status" value="1"/>
</dbReference>
<evidence type="ECO:0000313" key="8">
    <source>
        <dbReference type="EMBL" id="OGF24009.1"/>
    </source>
</evidence>
<feature type="domain" description="Clp R" evidence="7">
    <location>
        <begin position="172"/>
        <end position="312"/>
    </location>
</feature>
<dbReference type="GO" id="GO:0016887">
    <property type="term" value="F:ATP hydrolysis activity"/>
    <property type="evidence" value="ECO:0007669"/>
    <property type="project" value="InterPro"/>
</dbReference>
<gene>
    <name evidence="8" type="ORF">A3H66_02605</name>
</gene>
<organism evidence="8 9">
    <name type="scientific">Candidatus Falkowbacteria bacterium RIFCSPLOWO2_02_FULL_45_21</name>
    <dbReference type="NCBI Taxonomy" id="1797989"/>
    <lineage>
        <taxon>Bacteria</taxon>
        <taxon>Candidatus Falkowiibacteriota</taxon>
    </lineage>
</organism>
<keyword evidence="3" id="KW-0067">ATP-binding</keyword>
<keyword evidence="6" id="KW-1133">Transmembrane helix</keyword>
<dbReference type="Gene3D" id="1.10.1780.10">
    <property type="entry name" value="Clp, N-terminal domain"/>
    <property type="match status" value="1"/>
</dbReference>
<keyword evidence="4" id="KW-0143">Chaperone</keyword>
<dbReference type="FunFam" id="3.40.50.300:FF:000025">
    <property type="entry name" value="ATP-dependent Clp protease subunit"/>
    <property type="match status" value="1"/>
</dbReference>
<dbReference type="Gene3D" id="1.10.8.60">
    <property type="match status" value="2"/>
</dbReference>
<evidence type="ECO:0000256" key="4">
    <source>
        <dbReference type="ARBA" id="ARBA00023186"/>
    </source>
</evidence>
<protein>
    <recommendedName>
        <fullName evidence="7">Clp R domain-containing protein</fullName>
    </recommendedName>
</protein>
<evidence type="ECO:0000256" key="2">
    <source>
        <dbReference type="ARBA" id="ARBA00022741"/>
    </source>
</evidence>
<dbReference type="EMBL" id="MFFW01000040">
    <property type="protein sequence ID" value="OGF24009.1"/>
    <property type="molecule type" value="Genomic_DNA"/>
</dbReference>
<keyword evidence="2" id="KW-0547">Nucleotide-binding</keyword>
<dbReference type="Proteomes" id="UP000178783">
    <property type="component" value="Unassembled WGS sequence"/>
</dbReference>
<dbReference type="GO" id="GO:0034605">
    <property type="term" value="P:cellular response to heat"/>
    <property type="evidence" value="ECO:0007669"/>
    <property type="project" value="TreeGrafter"/>
</dbReference>
<proteinExistence type="predicted"/>
<dbReference type="STRING" id="1797989.A3H66_02605"/>
<name>A0A1F5SBI8_9BACT</name>
<comment type="caution">
    <text evidence="8">The sequence shown here is derived from an EMBL/GenBank/DDBJ whole genome shotgun (WGS) entry which is preliminary data.</text>
</comment>
<dbReference type="InterPro" id="IPR027417">
    <property type="entry name" value="P-loop_NTPase"/>
</dbReference>
<dbReference type="InterPro" id="IPR050130">
    <property type="entry name" value="ClpA_ClpB"/>
</dbReference>